<organism evidence="1">
    <name type="scientific">Rhizophora mucronata</name>
    <name type="common">Asiatic mangrove</name>
    <dbReference type="NCBI Taxonomy" id="61149"/>
    <lineage>
        <taxon>Eukaryota</taxon>
        <taxon>Viridiplantae</taxon>
        <taxon>Streptophyta</taxon>
        <taxon>Embryophyta</taxon>
        <taxon>Tracheophyta</taxon>
        <taxon>Spermatophyta</taxon>
        <taxon>Magnoliopsida</taxon>
        <taxon>eudicotyledons</taxon>
        <taxon>Gunneridae</taxon>
        <taxon>Pentapetalae</taxon>
        <taxon>rosids</taxon>
        <taxon>fabids</taxon>
        <taxon>Malpighiales</taxon>
        <taxon>Rhizophoraceae</taxon>
        <taxon>Rhizophora</taxon>
    </lineage>
</organism>
<name>A0A2P2PYA2_RHIMU</name>
<reference evidence="1" key="1">
    <citation type="submission" date="2018-02" db="EMBL/GenBank/DDBJ databases">
        <title>Rhizophora mucronata_Transcriptome.</title>
        <authorList>
            <person name="Meera S.P."/>
            <person name="Sreeshan A."/>
            <person name="Augustine A."/>
        </authorList>
    </citation>
    <scope>NUCLEOTIDE SEQUENCE</scope>
    <source>
        <tissue evidence="1">Leaf</tissue>
    </source>
</reference>
<sequence length="31" mass="3486">MVTTIRASCIFSDIVYHIACSNLQPFKNSLL</sequence>
<dbReference type="EMBL" id="GGEC01079224">
    <property type="protein sequence ID" value="MBX59708.1"/>
    <property type="molecule type" value="Transcribed_RNA"/>
</dbReference>
<proteinExistence type="predicted"/>
<accession>A0A2P2PYA2</accession>
<evidence type="ECO:0000313" key="1">
    <source>
        <dbReference type="EMBL" id="MBX59708.1"/>
    </source>
</evidence>
<dbReference type="AlphaFoldDB" id="A0A2P2PYA2"/>
<protein>
    <submittedName>
        <fullName evidence="1">Uncharacterized protein</fullName>
    </submittedName>
</protein>